<dbReference type="EMBL" id="CAJVQB010035897">
    <property type="protein sequence ID" value="CAG8823191.1"/>
    <property type="molecule type" value="Genomic_DNA"/>
</dbReference>
<accession>A0ABN7W9G8</accession>
<dbReference type="Proteomes" id="UP000789901">
    <property type="component" value="Unassembled WGS sequence"/>
</dbReference>
<protein>
    <submittedName>
        <fullName evidence="1">37663_t:CDS:1</fullName>
    </submittedName>
</protein>
<keyword evidence="2" id="KW-1185">Reference proteome</keyword>
<feature type="non-terminal residue" evidence="1">
    <location>
        <position position="130"/>
    </location>
</feature>
<evidence type="ECO:0000313" key="2">
    <source>
        <dbReference type="Proteomes" id="UP000789901"/>
    </source>
</evidence>
<gene>
    <name evidence="1" type="ORF">GMARGA_LOCUS28274</name>
</gene>
<proteinExistence type="predicted"/>
<evidence type="ECO:0000313" key="1">
    <source>
        <dbReference type="EMBL" id="CAG8823191.1"/>
    </source>
</evidence>
<organism evidence="1 2">
    <name type="scientific">Gigaspora margarita</name>
    <dbReference type="NCBI Taxonomy" id="4874"/>
    <lineage>
        <taxon>Eukaryota</taxon>
        <taxon>Fungi</taxon>
        <taxon>Fungi incertae sedis</taxon>
        <taxon>Mucoromycota</taxon>
        <taxon>Glomeromycotina</taxon>
        <taxon>Glomeromycetes</taxon>
        <taxon>Diversisporales</taxon>
        <taxon>Gigasporaceae</taxon>
        <taxon>Gigaspora</taxon>
    </lineage>
</organism>
<feature type="non-terminal residue" evidence="1">
    <location>
        <position position="1"/>
    </location>
</feature>
<reference evidence="1 2" key="1">
    <citation type="submission" date="2021-06" db="EMBL/GenBank/DDBJ databases">
        <authorList>
            <person name="Kallberg Y."/>
            <person name="Tangrot J."/>
            <person name="Rosling A."/>
        </authorList>
    </citation>
    <scope>NUCLEOTIDE SEQUENCE [LARGE SCALE GENOMIC DNA]</scope>
    <source>
        <strain evidence="1 2">120-4 pot B 10/14</strain>
    </source>
</reference>
<sequence length="130" mass="15237">LSNIWIFAVPEPPLPTQVDPNTEAIRQLLEVMKHAKKTLAKKPGPEREKADKIRIDYFLYEVLKNIGDDSDPNRHRLGSAYEQELEKKLNFSIEYNSKINDLNERLQAENLEYLGREKEFQRISKKKISL</sequence>
<name>A0ABN7W9G8_GIGMA</name>
<comment type="caution">
    <text evidence="1">The sequence shown here is derived from an EMBL/GenBank/DDBJ whole genome shotgun (WGS) entry which is preliminary data.</text>
</comment>